<sequence>MGMLALFVPDAVVGGLSDLLTAAGFSVVERTPPEGDCADLYLDFDMGQEHLTVGLQPDPRGSGWHVITFVGSSRGPLYAAVWGQLVSFGASEQWPEVS</sequence>
<dbReference type="Proteomes" id="UP000317835">
    <property type="component" value="Chromosome"/>
</dbReference>
<protein>
    <submittedName>
        <fullName evidence="1">Uncharacterized protein</fullName>
    </submittedName>
</protein>
<evidence type="ECO:0000313" key="2">
    <source>
        <dbReference type="Proteomes" id="UP000317835"/>
    </source>
</evidence>
<dbReference type="KEGG" id="tpla:ElP_00880"/>
<proteinExistence type="predicted"/>
<organism evidence="1 2">
    <name type="scientific">Tautonia plasticadhaerens</name>
    <dbReference type="NCBI Taxonomy" id="2527974"/>
    <lineage>
        <taxon>Bacteria</taxon>
        <taxon>Pseudomonadati</taxon>
        <taxon>Planctomycetota</taxon>
        <taxon>Planctomycetia</taxon>
        <taxon>Isosphaerales</taxon>
        <taxon>Isosphaeraceae</taxon>
        <taxon>Tautonia</taxon>
    </lineage>
</organism>
<keyword evidence="2" id="KW-1185">Reference proteome</keyword>
<gene>
    <name evidence="1" type="ORF">ElP_00880</name>
</gene>
<dbReference type="AlphaFoldDB" id="A0A518GUJ9"/>
<accession>A0A518GUJ9</accession>
<name>A0A518GUJ9_9BACT</name>
<evidence type="ECO:0000313" key="1">
    <source>
        <dbReference type="EMBL" id="QDV32265.1"/>
    </source>
</evidence>
<dbReference type="EMBL" id="CP036426">
    <property type="protein sequence ID" value="QDV32265.1"/>
    <property type="molecule type" value="Genomic_DNA"/>
</dbReference>
<reference evidence="1 2" key="1">
    <citation type="submission" date="2019-02" db="EMBL/GenBank/DDBJ databases">
        <title>Deep-cultivation of Planctomycetes and their phenomic and genomic characterization uncovers novel biology.</title>
        <authorList>
            <person name="Wiegand S."/>
            <person name="Jogler M."/>
            <person name="Boedeker C."/>
            <person name="Pinto D."/>
            <person name="Vollmers J."/>
            <person name="Rivas-Marin E."/>
            <person name="Kohn T."/>
            <person name="Peeters S.H."/>
            <person name="Heuer A."/>
            <person name="Rast P."/>
            <person name="Oberbeckmann S."/>
            <person name="Bunk B."/>
            <person name="Jeske O."/>
            <person name="Meyerdierks A."/>
            <person name="Storesund J.E."/>
            <person name="Kallscheuer N."/>
            <person name="Luecker S."/>
            <person name="Lage O.M."/>
            <person name="Pohl T."/>
            <person name="Merkel B.J."/>
            <person name="Hornburger P."/>
            <person name="Mueller R.-W."/>
            <person name="Bruemmer F."/>
            <person name="Labrenz M."/>
            <person name="Spormann A.M."/>
            <person name="Op den Camp H."/>
            <person name="Overmann J."/>
            <person name="Amann R."/>
            <person name="Jetten M.S.M."/>
            <person name="Mascher T."/>
            <person name="Medema M.H."/>
            <person name="Devos D.P."/>
            <person name="Kaster A.-K."/>
            <person name="Ovreas L."/>
            <person name="Rohde M."/>
            <person name="Galperin M.Y."/>
            <person name="Jogler C."/>
        </authorList>
    </citation>
    <scope>NUCLEOTIDE SEQUENCE [LARGE SCALE GENOMIC DNA]</scope>
    <source>
        <strain evidence="1 2">ElP</strain>
    </source>
</reference>